<accession>A0ABS0L2Q6</accession>
<name>A0ABS0L2Q6_9BACT</name>
<sequence length="71" mass="7425">MPDKTRSGANLGTHTATQNLNLADKLLVGQNTATDAVSSTGQRVYSEGQVSIGTVHTLDGNYNNNSYAGLD</sequence>
<gene>
    <name evidence="1" type="ORF">I5L79_12435</name>
</gene>
<evidence type="ECO:0000313" key="2">
    <source>
        <dbReference type="Proteomes" id="UP000601099"/>
    </source>
</evidence>
<protein>
    <submittedName>
        <fullName evidence="1">Uncharacterized protein</fullName>
    </submittedName>
</protein>
<comment type="caution">
    <text evidence="1">The sequence shown here is derived from an EMBL/GenBank/DDBJ whole genome shotgun (WGS) entry which is preliminary data.</text>
</comment>
<organism evidence="1 2">
    <name type="scientific">Hymenobacter guriensis</name>
    <dbReference type="NCBI Taxonomy" id="2793065"/>
    <lineage>
        <taxon>Bacteria</taxon>
        <taxon>Pseudomonadati</taxon>
        <taxon>Bacteroidota</taxon>
        <taxon>Cytophagia</taxon>
        <taxon>Cytophagales</taxon>
        <taxon>Hymenobacteraceae</taxon>
        <taxon>Hymenobacter</taxon>
    </lineage>
</organism>
<dbReference type="RefSeq" id="WP_196955378.1">
    <property type="nucleotide sequence ID" value="NZ_JADWYK010000006.1"/>
</dbReference>
<dbReference type="Proteomes" id="UP000601099">
    <property type="component" value="Unassembled WGS sequence"/>
</dbReference>
<dbReference type="EMBL" id="JADWYK010000006">
    <property type="protein sequence ID" value="MBG8554361.1"/>
    <property type="molecule type" value="Genomic_DNA"/>
</dbReference>
<keyword evidence="2" id="KW-1185">Reference proteome</keyword>
<proteinExistence type="predicted"/>
<reference evidence="1 2" key="1">
    <citation type="submission" date="2020-11" db="EMBL/GenBank/DDBJ databases">
        <title>Hymenobacter sp.</title>
        <authorList>
            <person name="Kim M.K."/>
        </authorList>
    </citation>
    <scope>NUCLEOTIDE SEQUENCE [LARGE SCALE GENOMIC DNA]</scope>
    <source>
        <strain evidence="1 2">BT594</strain>
    </source>
</reference>
<evidence type="ECO:0000313" key="1">
    <source>
        <dbReference type="EMBL" id="MBG8554361.1"/>
    </source>
</evidence>